<dbReference type="EMBL" id="AVOT02004692">
    <property type="protein sequence ID" value="MBW0477083.1"/>
    <property type="molecule type" value="Genomic_DNA"/>
</dbReference>
<gene>
    <name evidence="2" type="ORF">O181_016798</name>
</gene>
<keyword evidence="3" id="KW-1185">Reference proteome</keyword>
<name>A0A9Q3GR86_9BASI</name>
<comment type="caution">
    <text evidence="2">The sequence shown here is derived from an EMBL/GenBank/DDBJ whole genome shotgun (WGS) entry which is preliminary data.</text>
</comment>
<evidence type="ECO:0000313" key="3">
    <source>
        <dbReference type="Proteomes" id="UP000765509"/>
    </source>
</evidence>
<proteinExistence type="predicted"/>
<organism evidence="2 3">
    <name type="scientific">Austropuccinia psidii MF-1</name>
    <dbReference type="NCBI Taxonomy" id="1389203"/>
    <lineage>
        <taxon>Eukaryota</taxon>
        <taxon>Fungi</taxon>
        <taxon>Dikarya</taxon>
        <taxon>Basidiomycota</taxon>
        <taxon>Pucciniomycotina</taxon>
        <taxon>Pucciniomycetes</taxon>
        <taxon>Pucciniales</taxon>
        <taxon>Sphaerophragmiaceae</taxon>
        <taxon>Austropuccinia</taxon>
    </lineage>
</organism>
<evidence type="ECO:0000256" key="1">
    <source>
        <dbReference type="SAM" id="MobiDB-lite"/>
    </source>
</evidence>
<reference evidence="2" key="1">
    <citation type="submission" date="2021-03" db="EMBL/GenBank/DDBJ databases">
        <title>Draft genome sequence of rust myrtle Austropuccinia psidii MF-1, a brazilian biotype.</title>
        <authorList>
            <person name="Quecine M.C."/>
            <person name="Pachon D.M.R."/>
            <person name="Bonatelli M.L."/>
            <person name="Correr F.H."/>
            <person name="Franceschini L.M."/>
            <person name="Leite T.F."/>
            <person name="Margarido G.R.A."/>
            <person name="Almeida C.A."/>
            <person name="Ferrarezi J.A."/>
            <person name="Labate C.A."/>
        </authorList>
    </citation>
    <scope>NUCLEOTIDE SEQUENCE</scope>
    <source>
        <strain evidence="2">MF-1</strain>
    </source>
</reference>
<feature type="region of interest" description="Disordered" evidence="1">
    <location>
        <begin position="1"/>
        <end position="53"/>
    </location>
</feature>
<accession>A0A9Q3GR86</accession>
<dbReference type="OrthoDB" id="2749819at2759"/>
<sequence>MPSSYHKEDEAEEELRVPIPTKYKKTQEGKEVDNENIGIISKEKNKEVPRQGSQNVELNNKVKSTANTTKLLIEHVMKKILEQKINITLEEILLMSPSFIDELQNSNTQEKEVIKSVDTSNIQEILLSVKLRDYDTPRLN</sequence>
<evidence type="ECO:0000313" key="2">
    <source>
        <dbReference type="EMBL" id="MBW0477083.1"/>
    </source>
</evidence>
<protein>
    <submittedName>
        <fullName evidence="2">Uncharacterized protein</fullName>
    </submittedName>
</protein>
<dbReference type="Proteomes" id="UP000765509">
    <property type="component" value="Unassembled WGS sequence"/>
</dbReference>
<dbReference type="AlphaFoldDB" id="A0A9Q3GR86"/>